<evidence type="ECO:0000313" key="2">
    <source>
        <dbReference type="EMBL" id="ACO75749.1"/>
    </source>
</evidence>
<evidence type="ECO:0000313" key="3">
    <source>
        <dbReference type="Proteomes" id="UP000002010"/>
    </source>
</evidence>
<reference evidence="2 3" key="1">
    <citation type="journal article" date="2009" name="PLoS Genet.">
        <title>The complete genome and proteome of Laribacter hongkongensis reveal potential mechanisms for adaptations to different temperatures and habitats.</title>
        <authorList>
            <person name="Woo P.C."/>
            <person name="Lau S.K."/>
            <person name="Tse H."/>
            <person name="Teng J.L."/>
            <person name="Curreem S.O."/>
            <person name="Tsang A.K."/>
            <person name="Fan R.Y."/>
            <person name="Wong G.K."/>
            <person name="Huang Y."/>
            <person name="Loman N.J."/>
            <person name="Snyder L.A."/>
            <person name="Cai J.J."/>
            <person name="Huang J.D."/>
            <person name="Mak W."/>
            <person name="Pallen M.J."/>
            <person name="Lok S."/>
            <person name="Yuen K.Y."/>
        </authorList>
    </citation>
    <scope>NUCLEOTIDE SEQUENCE [LARGE SCALE GENOMIC DNA]</scope>
    <source>
        <strain evidence="2 3">HLHK9</strain>
    </source>
</reference>
<dbReference type="EMBL" id="CP001154">
    <property type="protein sequence ID" value="ACO75749.1"/>
    <property type="molecule type" value="Genomic_DNA"/>
</dbReference>
<name>C1DDB7_LARHH</name>
<dbReference type="HOGENOM" id="CLU_3154324_0_0_4"/>
<protein>
    <submittedName>
        <fullName evidence="2">Uncharacterized protein</fullName>
    </submittedName>
</protein>
<organism evidence="2 3">
    <name type="scientific">Laribacter hongkongensis (strain HLHK9)</name>
    <dbReference type="NCBI Taxonomy" id="557598"/>
    <lineage>
        <taxon>Bacteria</taxon>
        <taxon>Pseudomonadati</taxon>
        <taxon>Pseudomonadota</taxon>
        <taxon>Betaproteobacteria</taxon>
        <taxon>Neisseriales</taxon>
        <taxon>Aquaspirillaceae</taxon>
        <taxon>Laribacter</taxon>
    </lineage>
</organism>
<evidence type="ECO:0000256" key="1">
    <source>
        <dbReference type="SAM" id="MobiDB-lite"/>
    </source>
</evidence>
<dbReference type="Proteomes" id="UP000002010">
    <property type="component" value="Chromosome"/>
</dbReference>
<keyword evidence="3" id="KW-1185">Reference proteome</keyword>
<proteinExistence type="predicted"/>
<feature type="region of interest" description="Disordered" evidence="1">
    <location>
        <begin position="1"/>
        <end position="20"/>
    </location>
</feature>
<sequence>MQRGGELYPPLHAPSTRHQEVFSKTKKKSVNELNQKQQIFPPAGLARS</sequence>
<dbReference type="KEGG" id="lhk:LHK_02769"/>
<gene>
    <name evidence="2" type="ordered locus">LHK_02769</name>
</gene>
<accession>C1DDB7</accession>
<dbReference type="AlphaFoldDB" id="C1DDB7"/>